<dbReference type="OrthoDB" id="5817230at2759"/>
<dbReference type="GO" id="GO:0003924">
    <property type="term" value="F:GTPase activity"/>
    <property type="evidence" value="ECO:0007669"/>
    <property type="project" value="InterPro"/>
</dbReference>
<comment type="caution">
    <text evidence="9">The sequence shown here is derived from an EMBL/GenBank/DDBJ whole genome shotgun (WGS) entry which is preliminary data.</text>
</comment>
<feature type="region of interest" description="Disordered" evidence="8">
    <location>
        <begin position="61"/>
        <end position="95"/>
    </location>
</feature>
<evidence type="ECO:0000256" key="6">
    <source>
        <dbReference type="PIRSR" id="PIRSR601019-1"/>
    </source>
</evidence>
<dbReference type="SMART" id="SM00275">
    <property type="entry name" value="G_alpha"/>
    <property type="match status" value="1"/>
</dbReference>
<dbReference type="PRINTS" id="PR01241">
    <property type="entry name" value="GPROTEINAFNG"/>
</dbReference>
<reference evidence="9 10" key="1">
    <citation type="journal article" date="2019" name="Sci. Rep.">
        <title>Comparative genomics of chytrid fungi reveal insights into the obligate biotrophic and pathogenic lifestyle of Synchytrium endobioticum.</title>
        <authorList>
            <person name="van de Vossenberg B.T.L.H."/>
            <person name="Warris S."/>
            <person name="Nguyen H.D.T."/>
            <person name="van Gent-Pelzer M.P.E."/>
            <person name="Joly D.L."/>
            <person name="van de Geest H.C."/>
            <person name="Bonants P.J.M."/>
            <person name="Smith D.S."/>
            <person name="Levesque C.A."/>
            <person name="van der Lee T.A.J."/>
        </authorList>
    </citation>
    <scope>NUCLEOTIDE SEQUENCE [LARGE SCALE GENOMIC DNA]</scope>
    <source>
        <strain evidence="9 10">CBS 675.73</strain>
    </source>
</reference>
<dbReference type="GO" id="GO:0005737">
    <property type="term" value="C:cytoplasm"/>
    <property type="evidence" value="ECO:0007669"/>
    <property type="project" value="TreeGrafter"/>
</dbReference>
<evidence type="ECO:0000256" key="1">
    <source>
        <dbReference type="ARBA" id="ARBA00022723"/>
    </source>
</evidence>
<dbReference type="InterPro" id="IPR027417">
    <property type="entry name" value="P-loop_NTPase"/>
</dbReference>
<dbReference type="GO" id="GO:0031683">
    <property type="term" value="F:G-protein beta/gamma-subunit complex binding"/>
    <property type="evidence" value="ECO:0007669"/>
    <property type="project" value="InterPro"/>
</dbReference>
<dbReference type="GO" id="GO:0005834">
    <property type="term" value="C:heterotrimeric G-protein complex"/>
    <property type="evidence" value="ECO:0007669"/>
    <property type="project" value="InterPro"/>
</dbReference>
<protein>
    <submittedName>
        <fullName evidence="9">Uncharacterized protein</fullName>
    </submittedName>
</protein>
<dbReference type="STRING" id="246404.A0A507FGG4"/>
<dbReference type="PRINTS" id="PR00318">
    <property type="entry name" value="GPROTEINA"/>
</dbReference>
<name>A0A507FGG4_9FUNG</name>
<evidence type="ECO:0000256" key="8">
    <source>
        <dbReference type="SAM" id="MobiDB-lite"/>
    </source>
</evidence>
<evidence type="ECO:0000256" key="7">
    <source>
        <dbReference type="PIRSR" id="PIRSR601019-2"/>
    </source>
</evidence>
<dbReference type="FunFam" id="3.40.50.300:FF:002307">
    <property type="entry name" value="Guanine nucleotide-binding protein G(k) subunit alpha"/>
    <property type="match status" value="1"/>
</dbReference>
<dbReference type="PANTHER" id="PTHR10218">
    <property type="entry name" value="GTP-BINDING PROTEIN ALPHA SUBUNIT"/>
    <property type="match status" value="1"/>
</dbReference>
<evidence type="ECO:0000256" key="5">
    <source>
        <dbReference type="ARBA" id="ARBA00023224"/>
    </source>
</evidence>
<keyword evidence="1 7" id="KW-0479">Metal-binding</keyword>
<keyword evidence="3 7" id="KW-0460">Magnesium</keyword>
<dbReference type="Proteomes" id="UP000320333">
    <property type="component" value="Unassembled WGS sequence"/>
</dbReference>
<dbReference type="Gene3D" id="3.40.50.300">
    <property type="entry name" value="P-loop containing nucleotide triphosphate hydrolases"/>
    <property type="match status" value="1"/>
</dbReference>
<dbReference type="AlphaFoldDB" id="A0A507FGG4"/>
<keyword evidence="2 6" id="KW-0547">Nucleotide-binding</keyword>
<dbReference type="Pfam" id="PF00503">
    <property type="entry name" value="G-alpha"/>
    <property type="match status" value="1"/>
</dbReference>
<dbReference type="GO" id="GO:0005525">
    <property type="term" value="F:GTP binding"/>
    <property type="evidence" value="ECO:0007669"/>
    <property type="project" value="UniProtKB-KW"/>
</dbReference>
<feature type="binding site" evidence="6">
    <location>
        <begin position="330"/>
        <end position="333"/>
    </location>
    <ligand>
        <name>GTP</name>
        <dbReference type="ChEBI" id="CHEBI:37565"/>
    </ligand>
</feature>
<evidence type="ECO:0000256" key="3">
    <source>
        <dbReference type="ARBA" id="ARBA00022842"/>
    </source>
</evidence>
<organism evidence="9 10">
    <name type="scientific">Chytriomyces confervae</name>
    <dbReference type="NCBI Taxonomy" id="246404"/>
    <lineage>
        <taxon>Eukaryota</taxon>
        <taxon>Fungi</taxon>
        <taxon>Fungi incertae sedis</taxon>
        <taxon>Chytridiomycota</taxon>
        <taxon>Chytridiomycota incertae sedis</taxon>
        <taxon>Chytridiomycetes</taxon>
        <taxon>Chytridiales</taxon>
        <taxon>Chytriomycetaceae</taxon>
        <taxon>Chytriomyces</taxon>
    </lineage>
</organism>
<feature type="binding site" evidence="6">
    <location>
        <begin position="211"/>
        <end position="212"/>
    </location>
    <ligand>
        <name>GTP</name>
        <dbReference type="ChEBI" id="CHEBI:37565"/>
    </ligand>
</feature>
<feature type="binding site" evidence="7">
    <location>
        <position position="242"/>
    </location>
    <ligand>
        <name>Mg(2+)</name>
        <dbReference type="ChEBI" id="CHEBI:18420"/>
    </ligand>
</feature>
<feature type="binding site" evidence="6">
    <location>
        <position position="386"/>
    </location>
    <ligand>
        <name>GTP</name>
        <dbReference type="ChEBI" id="CHEBI:37565"/>
    </ligand>
</feature>
<dbReference type="InterPro" id="IPR011025">
    <property type="entry name" value="GproteinA_insert"/>
</dbReference>
<dbReference type="InterPro" id="IPR002975">
    <property type="entry name" value="Fungi_Gprotein_alpha"/>
</dbReference>
<feature type="compositionally biased region" description="Polar residues" evidence="8">
    <location>
        <begin position="78"/>
        <end position="95"/>
    </location>
</feature>
<sequence length="413" mass="46069">MRLIYSTGFGQEETELYRRAILGNIITSAKCLVFAMDTLKIPYGFDDSKATSCSAINCSGSGQGNTSGSQLPAGSINEADSSQQDVPPTTSSDRTSIFTSKRGSIISVLKVNSKSKRGSMFDSRPSIVEGLRMGISNDPRAKAAELEYRETGGGRQFGAVMAAAAVIKKLPFNIVPEEGIPPLAVEAIRILWADSGVQYCYTRSNEYQLMDSCKYFMSDLDRFTQPKYIPGTQDILNCRIMTTSVTETNIIAKDTPMRIFDVGGQRSERKKWAPYFDDVSAIIYLAAISSYDQLCYEDNATNRILEALNLFGSICNHPMFKKTSMILFLNKIDLFKQKLGSSPIAAFFPTYTGPNEYEHGSEYFANRFLTLNKYPERKVYVHFTWATDTNQTRKVLETVNRIIRKKNLSNAGI</sequence>
<feature type="binding site" evidence="6">
    <location>
        <begin position="236"/>
        <end position="242"/>
    </location>
    <ligand>
        <name>GTP</name>
        <dbReference type="ChEBI" id="CHEBI:37565"/>
    </ligand>
</feature>
<dbReference type="InterPro" id="IPR001019">
    <property type="entry name" value="Gprotein_alpha_su"/>
</dbReference>
<evidence type="ECO:0000313" key="10">
    <source>
        <dbReference type="Proteomes" id="UP000320333"/>
    </source>
</evidence>
<feature type="binding site" evidence="6">
    <location>
        <begin position="261"/>
        <end position="265"/>
    </location>
    <ligand>
        <name>GTP</name>
        <dbReference type="ChEBI" id="CHEBI:37565"/>
    </ligand>
</feature>
<gene>
    <name evidence="9" type="ORF">CcCBS67573_g03268</name>
</gene>
<keyword evidence="10" id="KW-1185">Reference proteome</keyword>
<dbReference type="PROSITE" id="PS51882">
    <property type="entry name" value="G_ALPHA"/>
    <property type="match status" value="1"/>
</dbReference>
<evidence type="ECO:0000256" key="2">
    <source>
        <dbReference type="ARBA" id="ARBA00022741"/>
    </source>
</evidence>
<dbReference type="GO" id="GO:0046872">
    <property type="term" value="F:metal ion binding"/>
    <property type="evidence" value="ECO:0007669"/>
    <property type="project" value="UniProtKB-KW"/>
</dbReference>
<dbReference type="GO" id="GO:0007188">
    <property type="term" value="P:adenylate cyclase-modulating G protein-coupled receptor signaling pathway"/>
    <property type="evidence" value="ECO:0007669"/>
    <property type="project" value="TreeGrafter"/>
</dbReference>
<proteinExistence type="predicted"/>
<evidence type="ECO:0000313" key="9">
    <source>
        <dbReference type="EMBL" id="TPX75471.1"/>
    </source>
</evidence>
<dbReference type="SUPFAM" id="SSF52540">
    <property type="entry name" value="P-loop containing nucleoside triphosphate hydrolases"/>
    <property type="match status" value="1"/>
</dbReference>
<dbReference type="PANTHER" id="PTHR10218:SF302">
    <property type="entry name" value="GUANINE NUCLEOTIDE-BINDING PROTEIN ALPHA-5 SUBUNIT"/>
    <property type="match status" value="1"/>
</dbReference>
<dbReference type="CDD" id="cd00066">
    <property type="entry name" value="G-alpha"/>
    <property type="match status" value="1"/>
</dbReference>
<evidence type="ECO:0000256" key="4">
    <source>
        <dbReference type="ARBA" id="ARBA00023134"/>
    </source>
</evidence>
<dbReference type="GO" id="GO:0001664">
    <property type="term" value="F:G protein-coupled receptor binding"/>
    <property type="evidence" value="ECO:0007669"/>
    <property type="project" value="InterPro"/>
</dbReference>
<dbReference type="EMBL" id="QEAP01000080">
    <property type="protein sequence ID" value="TPX75471.1"/>
    <property type="molecule type" value="Genomic_DNA"/>
</dbReference>
<keyword evidence="4 6" id="KW-0342">GTP-binding</keyword>
<keyword evidence="5" id="KW-0807">Transducer</keyword>
<accession>A0A507FGG4</accession>
<dbReference type="SUPFAM" id="SSF47895">
    <property type="entry name" value="Transducin (alpha subunit), insertion domain"/>
    <property type="match status" value="1"/>
</dbReference>